<evidence type="ECO:0000256" key="3">
    <source>
        <dbReference type="ARBA" id="ARBA00022296"/>
    </source>
</evidence>
<dbReference type="GO" id="GO:0043590">
    <property type="term" value="C:bacterial nucleoid"/>
    <property type="evidence" value="ECO:0007669"/>
    <property type="project" value="TreeGrafter"/>
</dbReference>
<dbReference type="Pfam" id="PF04381">
    <property type="entry name" value="RdgC"/>
    <property type="match status" value="1"/>
</dbReference>
<accession>A0A0K6IT39</accession>
<dbReference type="PANTHER" id="PTHR38103">
    <property type="entry name" value="RECOMBINATION-ASSOCIATED PROTEIN RDGC"/>
    <property type="match status" value="1"/>
</dbReference>
<evidence type="ECO:0000256" key="4">
    <source>
        <dbReference type="ARBA" id="ARBA00022490"/>
    </source>
</evidence>
<comment type="subcellular location">
    <subcellularLocation>
        <location evidence="1">Cytoplasm</location>
        <location evidence="1">Nucleoid</location>
    </subcellularLocation>
</comment>
<dbReference type="EMBL" id="CYHH01000003">
    <property type="protein sequence ID" value="CUB06270.1"/>
    <property type="molecule type" value="Genomic_DNA"/>
</dbReference>
<protein>
    <recommendedName>
        <fullName evidence="3">Recombination-associated protein RdgC</fullName>
    </recommendedName>
</protein>
<dbReference type="GO" id="GO:0003690">
    <property type="term" value="F:double-stranded DNA binding"/>
    <property type="evidence" value="ECO:0007669"/>
    <property type="project" value="TreeGrafter"/>
</dbReference>
<dbReference type="OrthoDB" id="5290530at2"/>
<dbReference type="Proteomes" id="UP000182108">
    <property type="component" value="Unassembled WGS sequence"/>
</dbReference>
<evidence type="ECO:0000256" key="1">
    <source>
        <dbReference type="ARBA" id="ARBA00004453"/>
    </source>
</evidence>
<name>A0A0K6IT39_9PROT</name>
<evidence type="ECO:0000313" key="8">
    <source>
        <dbReference type="Proteomes" id="UP000182108"/>
    </source>
</evidence>
<keyword evidence="4" id="KW-0963">Cytoplasm</keyword>
<organism evidence="7 8">
    <name type="scientific">Tepidiphilus thermophilus</name>
    <dbReference type="NCBI Taxonomy" id="876478"/>
    <lineage>
        <taxon>Bacteria</taxon>
        <taxon>Pseudomonadati</taxon>
        <taxon>Pseudomonadota</taxon>
        <taxon>Hydrogenophilia</taxon>
        <taxon>Hydrogenophilales</taxon>
        <taxon>Hydrogenophilaceae</taxon>
        <taxon>Tepidiphilus</taxon>
    </lineage>
</organism>
<comment type="similarity">
    <text evidence="2">Belongs to the RdgC family.</text>
</comment>
<dbReference type="AlphaFoldDB" id="A0A0K6IT39"/>
<dbReference type="InterPro" id="IPR007476">
    <property type="entry name" value="RdgC"/>
</dbReference>
<dbReference type="GO" id="GO:0006310">
    <property type="term" value="P:DNA recombination"/>
    <property type="evidence" value="ECO:0007669"/>
    <property type="project" value="UniProtKB-KW"/>
</dbReference>
<dbReference type="PANTHER" id="PTHR38103:SF1">
    <property type="entry name" value="RECOMBINATION-ASSOCIATED PROTEIN RDGC"/>
    <property type="match status" value="1"/>
</dbReference>
<evidence type="ECO:0000256" key="2">
    <source>
        <dbReference type="ARBA" id="ARBA00008657"/>
    </source>
</evidence>
<keyword evidence="8" id="KW-1185">Reference proteome</keyword>
<sequence>MIEFKNLRLYRWDGPEGRTYWNELFLRRPFLPVGPQNETSEGWAPPFGDDEAIADVGGHWLAHWVREERLLPASVVKAEAEQRAEAIAEERGYPLSRKELRDLREAIRAEWLPRAFTRRRRVPVWIDPREGWFAVDAGSLALAERVIDTLRASAERFPLKPWRTRLAPASAMADWLLAGEAPGPFSLEDEVQLEAQDDSRALVRYARLPLQEEKVAAEIRAHLAAGKRPTRLALAYADRLSFVLTADGALKRLARSDAEDETAGEARDARERFEGRFYLFAETLRAMLPALSVALGGESAEDGEQGKSSTSPISGKAGSQASSA</sequence>
<keyword evidence="5" id="KW-0233">DNA recombination</keyword>
<dbReference type="GO" id="GO:0000018">
    <property type="term" value="P:regulation of DNA recombination"/>
    <property type="evidence" value="ECO:0007669"/>
    <property type="project" value="TreeGrafter"/>
</dbReference>
<evidence type="ECO:0000313" key="7">
    <source>
        <dbReference type="EMBL" id="CUB06270.1"/>
    </source>
</evidence>
<proteinExistence type="inferred from homology"/>
<feature type="compositionally biased region" description="Polar residues" evidence="6">
    <location>
        <begin position="306"/>
        <end position="324"/>
    </location>
</feature>
<gene>
    <name evidence="7" type="ORF">Ga0061068_10370</name>
</gene>
<reference evidence="8" key="1">
    <citation type="submission" date="2015-08" db="EMBL/GenBank/DDBJ databases">
        <authorList>
            <person name="Babu N.S."/>
            <person name="Beckwith C.J."/>
            <person name="Beseler K.G."/>
            <person name="Brison A."/>
            <person name="Carone J.V."/>
            <person name="Caskin T.P."/>
            <person name="Diamond M."/>
            <person name="Durham M.E."/>
            <person name="Foxe J.M."/>
            <person name="Go M."/>
            <person name="Henderson B.A."/>
            <person name="Jones I.B."/>
            <person name="McGettigan J.A."/>
            <person name="Micheletti S.J."/>
            <person name="Nasrallah M.E."/>
            <person name="Ortiz D."/>
            <person name="Piller C.R."/>
            <person name="Privatt S.R."/>
            <person name="Schneider S.L."/>
            <person name="Sharp S."/>
            <person name="Smith T.C."/>
            <person name="Stanton J.D."/>
            <person name="Ullery H.E."/>
            <person name="Wilson R.J."/>
            <person name="Serrano M.G."/>
            <person name="Buck G."/>
            <person name="Lee V."/>
            <person name="Wang Y."/>
            <person name="Carvalho R."/>
            <person name="Voegtly L."/>
            <person name="Shi R."/>
            <person name="Duckworth R."/>
            <person name="Johnson A."/>
            <person name="Loviza R."/>
            <person name="Walstead R."/>
            <person name="Shah Z."/>
            <person name="Kiflezghi M."/>
            <person name="Wade K."/>
            <person name="Ball S.L."/>
            <person name="Bradley K.W."/>
            <person name="Asai D.J."/>
            <person name="Bowman C.A."/>
            <person name="Russell D.A."/>
            <person name="Pope W.H."/>
            <person name="Jacobs-Sera D."/>
            <person name="Hendrix R.W."/>
            <person name="Hatfull G.F."/>
        </authorList>
    </citation>
    <scope>NUCLEOTIDE SEQUENCE [LARGE SCALE GENOMIC DNA]</scope>
    <source>
        <strain evidence="8">JCM 19170</strain>
    </source>
</reference>
<evidence type="ECO:0000256" key="6">
    <source>
        <dbReference type="SAM" id="MobiDB-lite"/>
    </source>
</evidence>
<feature type="region of interest" description="Disordered" evidence="6">
    <location>
        <begin position="297"/>
        <end position="324"/>
    </location>
</feature>
<evidence type="ECO:0000256" key="5">
    <source>
        <dbReference type="ARBA" id="ARBA00023172"/>
    </source>
</evidence>